<keyword evidence="3 6" id="KW-0812">Transmembrane</keyword>
<feature type="transmembrane region" description="Helical" evidence="6">
    <location>
        <begin position="125"/>
        <end position="144"/>
    </location>
</feature>
<evidence type="ECO:0000256" key="5">
    <source>
        <dbReference type="ARBA" id="ARBA00023136"/>
    </source>
</evidence>
<feature type="transmembrane region" description="Helical" evidence="6">
    <location>
        <begin position="156"/>
        <end position="176"/>
    </location>
</feature>
<dbReference type="AlphaFoldDB" id="A0A9W6FXB6"/>
<keyword evidence="2" id="KW-1003">Cell membrane</keyword>
<keyword evidence="8" id="KW-1185">Reference proteome</keyword>
<dbReference type="InterPro" id="IPR022791">
    <property type="entry name" value="L-PG_synthase/AglD"/>
</dbReference>
<feature type="transmembrane region" description="Helical" evidence="6">
    <location>
        <begin position="302"/>
        <end position="321"/>
    </location>
</feature>
<evidence type="ECO:0000313" key="8">
    <source>
        <dbReference type="Proteomes" id="UP001144352"/>
    </source>
</evidence>
<dbReference type="NCBIfam" id="TIGR00374">
    <property type="entry name" value="flippase-like domain"/>
    <property type="match status" value="1"/>
</dbReference>
<evidence type="ECO:0000256" key="2">
    <source>
        <dbReference type="ARBA" id="ARBA00022475"/>
    </source>
</evidence>
<protein>
    <submittedName>
        <fullName evidence="7">Membrane protein</fullName>
    </submittedName>
</protein>
<evidence type="ECO:0000256" key="3">
    <source>
        <dbReference type="ARBA" id="ARBA00022692"/>
    </source>
</evidence>
<dbReference type="PANTHER" id="PTHR39087">
    <property type="entry name" value="UPF0104 MEMBRANE PROTEIN MJ1595"/>
    <property type="match status" value="1"/>
</dbReference>
<comment type="caution">
    <text evidence="7">The sequence shown here is derived from an EMBL/GenBank/DDBJ whole genome shotgun (WGS) entry which is preliminary data.</text>
</comment>
<evidence type="ECO:0000256" key="4">
    <source>
        <dbReference type="ARBA" id="ARBA00022989"/>
    </source>
</evidence>
<evidence type="ECO:0000313" key="7">
    <source>
        <dbReference type="EMBL" id="GLI36621.1"/>
    </source>
</evidence>
<sequence length="344" mass="37179">MSALSGDKRLWLGIAISLALLALLFRSVDPSELLRAFRGINGVWLIPAVVCTFLSYLMRAVRWKYLLSPLKQTSFPNLVSATLIGYMANNLLPARLGELVRAYVLGEREGIDTGAVVATLVIDRLADGFTVLLLLVTAVFTLRLPPGSEAAQQGLVAGGYITLGLYLAVVVFLVLLRRNTMGTIRLLESLLRPFPGKIAEKVIPFLGAFIDGARITPHWRERLALVASSLVIWGFAVFPIHCVLKAFGLDFPIPVSLFIMVLLVFAVMVPASPGFVGTYHAACVYGLLALGVPRGMALSVAIVIHGINFFPVIVVGLACLWRENLSLGALGKRALDRNPHAEGP</sequence>
<organism evidence="7 8">
    <name type="scientific">Geobacter hydrogenophilus</name>
    <dbReference type="NCBI Taxonomy" id="40983"/>
    <lineage>
        <taxon>Bacteria</taxon>
        <taxon>Pseudomonadati</taxon>
        <taxon>Thermodesulfobacteriota</taxon>
        <taxon>Desulfuromonadia</taxon>
        <taxon>Geobacterales</taxon>
        <taxon>Geobacteraceae</taxon>
        <taxon>Geobacter</taxon>
    </lineage>
</organism>
<dbReference type="PANTHER" id="PTHR39087:SF2">
    <property type="entry name" value="UPF0104 MEMBRANE PROTEIN MJ1595"/>
    <property type="match status" value="1"/>
</dbReference>
<dbReference type="EMBL" id="BSDS01000001">
    <property type="protein sequence ID" value="GLI36621.1"/>
    <property type="molecule type" value="Genomic_DNA"/>
</dbReference>
<feature type="transmembrane region" description="Helical" evidence="6">
    <location>
        <begin position="223"/>
        <end position="247"/>
    </location>
</feature>
<evidence type="ECO:0000256" key="6">
    <source>
        <dbReference type="SAM" id="Phobius"/>
    </source>
</evidence>
<proteinExistence type="predicted"/>
<reference evidence="7" key="1">
    <citation type="submission" date="2022-12" db="EMBL/GenBank/DDBJ databases">
        <title>Reference genome sequencing for broad-spectrum identification of bacterial and archaeal isolates by mass spectrometry.</title>
        <authorList>
            <person name="Sekiguchi Y."/>
            <person name="Tourlousse D.M."/>
        </authorList>
    </citation>
    <scope>NUCLEOTIDE SEQUENCE</scope>
    <source>
        <strain evidence="7">H2</strain>
    </source>
</reference>
<dbReference type="Pfam" id="PF03706">
    <property type="entry name" value="LPG_synthase_TM"/>
    <property type="match status" value="1"/>
</dbReference>
<dbReference type="Proteomes" id="UP001144352">
    <property type="component" value="Unassembled WGS sequence"/>
</dbReference>
<name>A0A9W6FXB6_9BACT</name>
<feature type="transmembrane region" description="Helical" evidence="6">
    <location>
        <begin position="253"/>
        <end position="271"/>
    </location>
</feature>
<dbReference type="GO" id="GO:0005886">
    <property type="term" value="C:plasma membrane"/>
    <property type="evidence" value="ECO:0007669"/>
    <property type="project" value="UniProtKB-SubCell"/>
</dbReference>
<keyword evidence="5 6" id="KW-0472">Membrane</keyword>
<keyword evidence="4 6" id="KW-1133">Transmembrane helix</keyword>
<feature type="transmembrane region" description="Helical" evidence="6">
    <location>
        <begin position="40"/>
        <end position="58"/>
    </location>
</feature>
<accession>A0A9W6FXB6</accession>
<dbReference type="RefSeq" id="WP_214187364.1">
    <property type="nucleotide sequence ID" value="NZ_BSDS01000001.1"/>
</dbReference>
<evidence type="ECO:0000256" key="1">
    <source>
        <dbReference type="ARBA" id="ARBA00004651"/>
    </source>
</evidence>
<comment type="subcellular location">
    <subcellularLocation>
        <location evidence="1">Cell membrane</location>
        <topology evidence="1">Multi-pass membrane protein</topology>
    </subcellularLocation>
</comment>
<gene>
    <name evidence="7" type="ORF">GHYDROH2_01220</name>
</gene>